<organism evidence="3 4">
    <name type="scientific">Stygiolobus caldivivus</name>
    <dbReference type="NCBI Taxonomy" id="2824673"/>
    <lineage>
        <taxon>Archaea</taxon>
        <taxon>Thermoproteota</taxon>
        <taxon>Thermoprotei</taxon>
        <taxon>Sulfolobales</taxon>
        <taxon>Sulfolobaceae</taxon>
        <taxon>Stygiolobus</taxon>
    </lineage>
</organism>
<dbReference type="Proteomes" id="UP000825123">
    <property type="component" value="Chromosome"/>
</dbReference>
<name>A0A8D5ZGF6_9CREN</name>
<evidence type="ECO:0000259" key="1">
    <source>
        <dbReference type="Pfam" id="PF09455"/>
    </source>
</evidence>
<dbReference type="AlphaFoldDB" id="A0A8D5ZGF6"/>
<dbReference type="InterPro" id="IPR053857">
    <property type="entry name" value="Csx1_CARF"/>
</dbReference>
<dbReference type="GeneID" id="66163916"/>
<dbReference type="EMBL" id="AP024597">
    <property type="protein sequence ID" value="BCU70888.1"/>
    <property type="molecule type" value="Genomic_DNA"/>
</dbReference>
<accession>A0A8D5ZGF6</accession>
<dbReference type="SUPFAM" id="SSF160980">
    <property type="entry name" value="SSO1389-like"/>
    <property type="match status" value="1"/>
</dbReference>
<evidence type="ECO:0000313" key="3">
    <source>
        <dbReference type="EMBL" id="BCU70888.1"/>
    </source>
</evidence>
<protein>
    <submittedName>
        <fullName evidence="3">Uncharacterized protein</fullName>
    </submittedName>
</protein>
<evidence type="ECO:0000313" key="4">
    <source>
        <dbReference type="Proteomes" id="UP000825123"/>
    </source>
</evidence>
<dbReference type="InterPro" id="IPR027419">
    <property type="entry name" value="CRISPR-assoc_Csx1_C"/>
</dbReference>
<dbReference type="Gene3D" id="3.40.50.10640">
    <property type="entry name" value="SSO1389-like"/>
    <property type="match status" value="1"/>
</dbReference>
<sequence>MKTLLVSTWTNINTSEKEYKVVDSRGNETETIVKSYKPSLAEYSFLKEETTDVKILAFLPSFLATNLNELPTSYSILENSLKELVMQRLSLPDMNDEIFVLPSSGTFKSSSNVLSIHDGGIGNFNFLSYLYTYSKLVSEEPEMVMVDLSEDSSYLAYVTYNAVRLAVEDYAFTHKKQLMLVELASDFSNRLFPLRKKVIKDVNLHQYLTSDIKLAKGMNTQGKSELYGIGKALELGFPLALIYLIRETGELISPEEFRKQILEGLQIQKSNGVFSLTASVRASMSAPYYFMGYHFVETNKKIVEGEITLDKLNEFLDYYTGATRALIKREIEIIRKLSELVKDGEYLLDSLIRIGNTRVLDWLEGKVYEGGKVKCDITEEEMVSHAGMGRKFTKVNKEDSVITVKYAEECLDSILSWIKSIGRED</sequence>
<feature type="domain" description="CRISPR system endoribonuclease Csx1-like HEPN" evidence="1">
    <location>
        <begin position="322"/>
        <end position="407"/>
    </location>
</feature>
<dbReference type="RefSeq" id="WP_221287568.1">
    <property type="nucleotide sequence ID" value="NZ_AP024597.1"/>
</dbReference>
<keyword evidence="4" id="KW-1185">Reference proteome</keyword>
<dbReference type="KEGG" id="csty:KN1_21850"/>
<reference evidence="3 4" key="1">
    <citation type="submission" date="2021-04" db="EMBL/GenBank/DDBJ databases">
        <title>Complete genome sequence of Stygiolobus sp. KN-1.</title>
        <authorList>
            <person name="Nakamura K."/>
            <person name="Sakai H."/>
            <person name="Kurosawa N."/>
        </authorList>
    </citation>
    <scope>NUCLEOTIDE SEQUENCE [LARGE SCALE GENOMIC DNA]</scope>
    <source>
        <strain evidence="3 4">KN-1</strain>
    </source>
</reference>
<evidence type="ECO:0000259" key="2">
    <source>
        <dbReference type="Pfam" id="PF22230"/>
    </source>
</evidence>
<gene>
    <name evidence="3" type="ORF">KN1_21850</name>
</gene>
<dbReference type="Gene3D" id="1.10.3740.10">
    <property type="entry name" value="SSO1389-like domains"/>
    <property type="match status" value="1"/>
</dbReference>
<dbReference type="Pfam" id="PF09455">
    <property type="entry name" value="Csx1_HEPN"/>
    <property type="match status" value="1"/>
</dbReference>
<dbReference type="Pfam" id="PF22230">
    <property type="entry name" value="Csx1_CARF"/>
    <property type="match status" value="1"/>
</dbReference>
<proteinExistence type="predicted"/>
<feature type="domain" description="CRISPR system endoribonuclease Csx1 CARF" evidence="2">
    <location>
        <begin position="16"/>
        <end position="185"/>
    </location>
</feature>
<dbReference type="InterPro" id="IPR019016">
    <property type="entry name" value="Csx1-like_HEPN"/>
</dbReference>